<dbReference type="InterPro" id="IPR017868">
    <property type="entry name" value="Filamin/ABP280_repeat-like"/>
</dbReference>
<evidence type="ECO:0000313" key="4">
    <source>
        <dbReference type="Proteomes" id="UP001439008"/>
    </source>
</evidence>
<feature type="region of interest" description="Disordered" evidence="2">
    <location>
        <begin position="423"/>
        <end position="523"/>
    </location>
</feature>
<keyword evidence="4" id="KW-1185">Reference proteome</keyword>
<protein>
    <submittedName>
        <fullName evidence="3">Uncharacterized protein</fullName>
    </submittedName>
</protein>
<dbReference type="Gene3D" id="2.60.40.10">
    <property type="entry name" value="Immunoglobulins"/>
    <property type="match status" value="2"/>
</dbReference>
<feature type="repeat" description="Filamin" evidence="1">
    <location>
        <begin position="138"/>
        <end position="238"/>
    </location>
</feature>
<accession>A0ABV2AP80</accession>
<dbReference type="Proteomes" id="UP001439008">
    <property type="component" value="Unassembled WGS sequence"/>
</dbReference>
<organism evidence="3 4">
    <name type="scientific">Bonamia ostreae</name>
    <dbReference type="NCBI Taxonomy" id="126728"/>
    <lineage>
        <taxon>Eukaryota</taxon>
        <taxon>Sar</taxon>
        <taxon>Rhizaria</taxon>
        <taxon>Endomyxa</taxon>
        <taxon>Ascetosporea</taxon>
        <taxon>Haplosporida</taxon>
        <taxon>Bonamia</taxon>
    </lineage>
</organism>
<evidence type="ECO:0000313" key="3">
    <source>
        <dbReference type="EMBL" id="MES1921142.1"/>
    </source>
</evidence>
<feature type="repeat" description="Filamin" evidence="1">
    <location>
        <begin position="88"/>
        <end position="132"/>
    </location>
</feature>
<evidence type="ECO:0000256" key="1">
    <source>
        <dbReference type="PROSITE-ProRule" id="PRU00087"/>
    </source>
</evidence>
<dbReference type="InterPro" id="IPR014756">
    <property type="entry name" value="Ig_E-set"/>
</dbReference>
<dbReference type="SUPFAM" id="SSF81296">
    <property type="entry name" value="E set domains"/>
    <property type="match status" value="2"/>
</dbReference>
<feature type="compositionally biased region" description="Acidic residues" evidence="2">
    <location>
        <begin position="440"/>
        <end position="464"/>
    </location>
</feature>
<sequence>MFGGKVKENLEIFIQIQYPLNKDIHSMKVDLDAERLPEKLSSKNKFNRPKSRYSVPKLSRNNETSKILDDGNEKFSPRKLNLNENKFIDYSVKRLGNDLFRVRYIAEVPGRYKLNIKINNELVDKSPFNVVVVPGDIVKVYGKGVEGDHIDFAKLEEEKYKHEFTIDSGLKMGGFSDEIDIKILSPAKRGIDHTLRDVGNGKYKVCYQSDEQGEHLVGIRMWGFEVLDVQKPIFSNKISSPLEIANGVLSLKLNFKDVSGEPKITGGDKTSAFMTFKNSTKMQKIETIDHKNGYYSANVKFPEKLDSVVKGKINFIVNDDSSLNPFYFCLSNNPFLHFDSDEKFENDPNPENVKMAENDQNPENVKMTENDIMAENYQNPENVKMTENDIMAENDQNPENRKMAENYQNPENHKMAENDIMAENDQNPENDKIAKRDKNIEEDEDFETENDSIEECENSEEDFARDEIPLKQKTDFIDEKSEQKETKNNIDSDISEVKSEQRENSDVENIKPKNEERRLTEEEVVITEQTESANAVHLDRKKSFRLLSKSNDDEPKKDKERTRKLFDFW</sequence>
<dbReference type="InterPro" id="IPR013783">
    <property type="entry name" value="Ig-like_fold"/>
</dbReference>
<proteinExistence type="predicted"/>
<evidence type="ECO:0000256" key="2">
    <source>
        <dbReference type="SAM" id="MobiDB-lite"/>
    </source>
</evidence>
<feature type="compositionally biased region" description="Basic and acidic residues" evidence="2">
    <location>
        <begin position="429"/>
        <end position="439"/>
    </location>
</feature>
<gene>
    <name evidence="3" type="ORF">MHBO_002718</name>
</gene>
<comment type="caution">
    <text evidence="3">The sequence shown here is derived from an EMBL/GenBank/DDBJ whole genome shotgun (WGS) entry which is preliminary data.</text>
</comment>
<dbReference type="PROSITE" id="PS50194">
    <property type="entry name" value="FILAMIN_REPEAT"/>
    <property type="match status" value="2"/>
</dbReference>
<dbReference type="Pfam" id="PF00630">
    <property type="entry name" value="Filamin"/>
    <property type="match status" value="1"/>
</dbReference>
<reference evidence="3 4" key="1">
    <citation type="journal article" date="2024" name="BMC Biol.">
        <title>Comparative genomics of Ascetosporea gives new insight into the evolutionary basis for animal parasitism in Rhizaria.</title>
        <authorList>
            <person name="Hiltunen Thoren M."/>
            <person name="Onut-Brannstrom I."/>
            <person name="Alfjorden A."/>
            <person name="Peckova H."/>
            <person name="Swords F."/>
            <person name="Hooper C."/>
            <person name="Holzer A.S."/>
            <person name="Bass D."/>
            <person name="Burki F."/>
        </authorList>
    </citation>
    <scope>NUCLEOTIDE SEQUENCE [LARGE SCALE GENOMIC DNA]</scope>
    <source>
        <strain evidence="3">20-A016</strain>
    </source>
</reference>
<name>A0ABV2AP80_9EUKA</name>
<dbReference type="SMART" id="SM00557">
    <property type="entry name" value="IG_FLMN"/>
    <property type="match status" value="1"/>
</dbReference>
<feature type="compositionally biased region" description="Basic and acidic residues" evidence="2">
    <location>
        <begin position="465"/>
        <end position="521"/>
    </location>
</feature>
<dbReference type="InterPro" id="IPR001298">
    <property type="entry name" value="Filamin/ABP280_rpt"/>
</dbReference>
<dbReference type="EMBL" id="JBDODL010001106">
    <property type="protein sequence ID" value="MES1921142.1"/>
    <property type="molecule type" value="Genomic_DNA"/>
</dbReference>